<dbReference type="AlphaFoldDB" id="A0A914PI65"/>
<keyword evidence="1" id="KW-0175">Coiled coil</keyword>
<keyword evidence="2" id="KW-0732">Signal</keyword>
<sequence>MSSSMIFTVTFLFVAVFSVAANPIQPRDFQIQNDDSGLLKALKDFGDSLTPEQKNQIKEITSNPISTKKQIADSIQNFFHSIGGEVETKYNALIEKLQIEGKKVENEIKANEGKMSEEEKKFVEKANEINANMDITNAENQKQIKDLIDSANPEMKAEIQGDIKKLIGALKNINITNL</sequence>
<proteinExistence type="predicted"/>
<name>A0A914PI65_9BILA</name>
<accession>A0A914PI65</accession>
<protein>
    <submittedName>
        <fullName evidence="4">Uncharacterized protein</fullName>
    </submittedName>
</protein>
<dbReference type="WBParaSite" id="PDA_v2.g18041.t1">
    <property type="protein sequence ID" value="PDA_v2.g18041.t1"/>
    <property type="gene ID" value="PDA_v2.g18041"/>
</dbReference>
<organism evidence="3 4">
    <name type="scientific">Panagrolaimus davidi</name>
    <dbReference type="NCBI Taxonomy" id="227884"/>
    <lineage>
        <taxon>Eukaryota</taxon>
        <taxon>Metazoa</taxon>
        <taxon>Ecdysozoa</taxon>
        <taxon>Nematoda</taxon>
        <taxon>Chromadorea</taxon>
        <taxon>Rhabditida</taxon>
        <taxon>Tylenchina</taxon>
        <taxon>Panagrolaimomorpha</taxon>
        <taxon>Panagrolaimoidea</taxon>
        <taxon>Panagrolaimidae</taxon>
        <taxon>Panagrolaimus</taxon>
    </lineage>
</organism>
<evidence type="ECO:0000313" key="4">
    <source>
        <dbReference type="WBParaSite" id="PDA_v2.g18041.t1"/>
    </source>
</evidence>
<feature type="chain" id="PRO_5037777906" evidence="2">
    <location>
        <begin position="22"/>
        <end position="178"/>
    </location>
</feature>
<dbReference type="Proteomes" id="UP000887578">
    <property type="component" value="Unplaced"/>
</dbReference>
<keyword evidence="3" id="KW-1185">Reference proteome</keyword>
<evidence type="ECO:0000256" key="1">
    <source>
        <dbReference type="SAM" id="Coils"/>
    </source>
</evidence>
<reference evidence="4" key="1">
    <citation type="submission" date="2022-11" db="UniProtKB">
        <authorList>
            <consortium name="WormBaseParasite"/>
        </authorList>
    </citation>
    <scope>IDENTIFICATION</scope>
</reference>
<evidence type="ECO:0000313" key="3">
    <source>
        <dbReference type="Proteomes" id="UP000887578"/>
    </source>
</evidence>
<evidence type="ECO:0000256" key="2">
    <source>
        <dbReference type="SAM" id="SignalP"/>
    </source>
</evidence>
<feature type="signal peptide" evidence="2">
    <location>
        <begin position="1"/>
        <end position="21"/>
    </location>
</feature>
<feature type="coiled-coil region" evidence="1">
    <location>
        <begin position="94"/>
        <end position="121"/>
    </location>
</feature>